<evidence type="ECO:0000256" key="5">
    <source>
        <dbReference type="ARBA" id="ARBA00023004"/>
    </source>
</evidence>
<evidence type="ECO:0000256" key="2">
    <source>
        <dbReference type="ARBA" id="ARBA00022485"/>
    </source>
</evidence>
<dbReference type="PANTHER" id="PTHR31619">
    <property type="entry name" value="4-HYDROXY-3-METHYLBUT-2-ENYL DIPHOSPHATE REDUCTASE, CHLOROPLASTIC"/>
    <property type="match status" value="1"/>
</dbReference>
<keyword evidence="2" id="KW-0004">4Fe-4S</keyword>
<evidence type="ECO:0000313" key="13">
    <source>
        <dbReference type="Proteomes" id="UP001165085"/>
    </source>
</evidence>
<dbReference type="Proteomes" id="UP001165085">
    <property type="component" value="Unassembled WGS sequence"/>
</dbReference>
<dbReference type="GO" id="GO:0046872">
    <property type="term" value="F:metal ion binding"/>
    <property type="evidence" value="ECO:0007669"/>
    <property type="project" value="UniProtKB-KW"/>
</dbReference>
<dbReference type="GO" id="GO:0019288">
    <property type="term" value="P:isopentenyl diphosphate biosynthetic process, methylerythritol 4-phosphate pathway"/>
    <property type="evidence" value="ECO:0007669"/>
    <property type="project" value="InterPro"/>
</dbReference>
<keyword evidence="3" id="KW-0479">Metal-binding</keyword>
<dbReference type="GO" id="GO:0050992">
    <property type="term" value="P:dimethylallyl diphosphate biosynthetic process"/>
    <property type="evidence" value="ECO:0007669"/>
    <property type="project" value="InterPro"/>
</dbReference>
<evidence type="ECO:0000256" key="3">
    <source>
        <dbReference type="ARBA" id="ARBA00022723"/>
    </source>
</evidence>
<accession>A0A9W7AJQ2</accession>
<dbReference type="EMBL" id="BRXY01000146">
    <property type="protein sequence ID" value="GMH71190.1"/>
    <property type="molecule type" value="Genomic_DNA"/>
</dbReference>
<feature type="chain" id="PRO_5040730726" description="4-hydroxy-3-methylbut-2-enyl diphosphate reductase" evidence="11">
    <location>
        <begin position="20"/>
        <end position="459"/>
    </location>
</feature>
<comment type="cofactor">
    <cofactor evidence="1">
        <name>[4Fe-4S] cluster</name>
        <dbReference type="ChEBI" id="CHEBI:49883"/>
    </cofactor>
</comment>
<keyword evidence="11" id="KW-0732">Signal</keyword>
<evidence type="ECO:0000256" key="4">
    <source>
        <dbReference type="ARBA" id="ARBA00023002"/>
    </source>
</evidence>
<comment type="pathway">
    <text evidence="8">Isoprenoid biosynthesis; dimethylallyl diphosphate biosynthesis; dimethylallyl diphosphate from (2E)-4-hydroxy-3-methylbutenyl diphosphate: step 1/1.</text>
</comment>
<name>A0A9W7AJQ2_9STRA</name>
<dbReference type="HAMAP" id="MF_00191">
    <property type="entry name" value="IspH"/>
    <property type="match status" value="1"/>
</dbReference>
<keyword evidence="4" id="KW-0560">Oxidoreductase</keyword>
<feature type="signal peptide" evidence="11">
    <location>
        <begin position="1"/>
        <end position="19"/>
    </location>
</feature>
<dbReference type="GO" id="GO:0051539">
    <property type="term" value="F:4 iron, 4 sulfur cluster binding"/>
    <property type="evidence" value="ECO:0007669"/>
    <property type="project" value="UniProtKB-KW"/>
</dbReference>
<dbReference type="Pfam" id="PF02401">
    <property type="entry name" value="LYTB"/>
    <property type="match status" value="1"/>
</dbReference>
<keyword evidence="5" id="KW-0408">Iron</keyword>
<reference evidence="13" key="1">
    <citation type="journal article" date="2023" name="Commun. Biol.">
        <title>Genome analysis of Parmales, the sister group of diatoms, reveals the evolutionary specialization of diatoms from phago-mixotrophs to photoautotrophs.</title>
        <authorList>
            <person name="Ban H."/>
            <person name="Sato S."/>
            <person name="Yoshikawa S."/>
            <person name="Yamada K."/>
            <person name="Nakamura Y."/>
            <person name="Ichinomiya M."/>
            <person name="Sato N."/>
            <person name="Blanc-Mathieu R."/>
            <person name="Endo H."/>
            <person name="Kuwata A."/>
            <person name="Ogata H."/>
        </authorList>
    </citation>
    <scope>NUCLEOTIDE SEQUENCE [LARGE SCALE GENOMIC DNA]</scope>
    <source>
        <strain evidence="13">NIES 3701</strain>
    </source>
</reference>
<evidence type="ECO:0000256" key="7">
    <source>
        <dbReference type="ARBA" id="ARBA00046313"/>
    </source>
</evidence>
<evidence type="ECO:0000256" key="6">
    <source>
        <dbReference type="ARBA" id="ARBA00023014"/>
    </source>
</evidence>
<dbReference type="AlphaFoldDB" id="A0A9W7AJQ2"/>
<proteinExistence type="inferred from homology"/>
<keyword evidence="13" id="KW-1185">Reference proteome</keyword>
<comment type="caution">
    <text evidence="12">The sequence shown here is derived from an EMBL/GenBank/DDBJ whole genome shotgun (WGS) entry which is preliminary data.</text>
</comment>
<dbReference type="GO" id="GO:0051745">
    <property type="term" value="F:4-hydroxy-3-methylbut-2-enyl diphosphate reductase activity"/>
    <property type="evidence" value="ECO:0007669"/>
    <property type="project" value="UniProtKB-EC"/>
</dbReference>
<evidence type="ECO:0000256" key="11">
    <source>
        <dbReference type="SAM" id="SignalP"/>
    </source>
</evidence>
<gene>
    <name evidence="12" type="ORF">TrST_g10474</name>
</gene>
<comment type="pathway">
    <text evidence="7">Isoprenoid biosynthesis; isopentenyl diphosphate biosynthesis via DXP pathway; isopentenyl diphosphate from 1-deoxy-D-xylulose 5-phosphate: step 6/6.</text>
</comment>
<dbReference type="PANTHER" id="PTHR31619:SF5">
    <property type="entry name" value="4-HYDROXY-3-METHYLBUT-2-ENYL DIPHOSPHATE REDUCTASE, CHLOROPLASTIC"/>
    <property type="match status" value="1"/>
</dbReference>
<evidence type="ECO:0000313" key="12">
    <source>
        <dbReference type="EMBL" id="GMH71190.1"/>
    </source>
</evidence>
<organism evidence="12 13">
    <name type="scientific">Triparma strigata</name>
    <dbReference type="NCBI Taxonomy" id="1606541"/>
    <lineage>
        <taxon>Eukaryota</taxon>
        <taxon>Sar</taxon>
        <taxon>Stramenopiles</taxon>
        <taxon>Ochrophyta</taxon>
        <taxon>Bolidophyceae</taxon>
        <taxon>Parmales</taxon>
        <taxon>Triparmaceae</taxon>
        <taxon>Triparma</taxon>
    </lineage>
</organism>
<dbReference type="EC" id="1.17.7.4" evidence="10"/>
<evidence type="ECO:0000256" key="8">
    <source>
        <dbReference type="ARBA" id="ARBA00046314"/>
    </source>
</evidence>
<protein>
    <recommendedName>
        <fullName evidence="10">4-hydroxy-3-methylbut-2-enyl diphosphate reductase</fullName>
        <ecNumber evidence="10">1.17.7.4</ecNumber>
    </recommendedName>
</protein>
<dbReference type="Gene3D" id="3.40.50.11270">
    <property type="match status" value="1"/>
</dbReference>
<keyword evidence="6" id="KW-0411">Iron-sulfur</keyword>
<evidence type="ECO:0000256" key="10">
    <source>
        <dbReference type="ARBA" id="ARBA00047177"/>
    </source>
</evidence>
<dbReference type="NCBIfam" id="TIGR00216">
    <property type="entry name" value="ispH_lytB"/>
    <property type="match status" value="1"/>
</dbReference>
<dbReference type="NCBIfam" id="NF009911">
    <property type="entry name" value="PRK13371.1"/>
    <property type="match status" value="1"/>
</dbReference>
<dbReference type="OrthoDB" id="1698201at2759"/>
<dbReference type="Gene3D" id="3.40.1010.20">
    <property type="entry name" value="4-hydroxy-3-methylbut-2-enyl diphosphate reductase, catalytic domain"/>
    <property type="match status" value="2"/>
</dbReference>
<evidence type="ECO:0000256" key="9">
    <source>
        <dbReference type="ARBA" id="ARBA00046335"/>
    </source>
</evidence>
<comment type="similarity">
    <text evidence="9">Belongs to the IspH family.</text>
</comment>
<evidence type="ECO:0000256" key="1">
    <source>
        <dbReference type="ARBA" id="ARBA00001966"/>
    </source>
</evidence>
<sequence length="459" mass="51059">MKLHIALIAIYSAAPLCSGFTLHKPALVSFNSGTSARQTSSLFASVDEGQKEKTKKDKRREMMAKDTYFKNGFKGVRDEVAESMDAQYTSETVNELKRSDYVLEREDVTVHLAKDFGFCWGVERSIAMAYEARTHFPDKNLHITNELIHNPEVNDKLDNMGVAFIPKEGGADGGKDFSGVGDGDVVILPAFGASIEEMAYFDSKNVQVVDTTCPWVSKVWNTVDLHQRKGLTSIIHGKYAHEETIATTSFCEDYVCVKDLAEAQYVADYIINGGDKDEFLKKFSKATSKGFDPDTMLSKIGLANQTTMYKEETRAVGQLLQKAMLKKFGPVNPKEHYMEFDTICDATQERQDAIHELIQKKDELELDFILVVGGWDSSNTQHLLEIPVNAGLRAFHINRGECIGADNTITHRKLNGEVVTEKFVGDGKVRLGVTSGASTPDRAVQDALDRLFLLKKVMA</sequence>
<dbReference type="CDD" id="cd13944">
    <property type="entry name" value="lytB_ispH"/>
    <property type="match status" value="1"/>
</dbReference>
<dbReference type="InterPro" id="IPR003451">
    <property type="entry name" value="LytB/IspH"/>
</dbReference>